<dbReference type="EMBL" id="SNRY01000660">
    <property type="protein sequence ID" value="KAA6337910.1"/>
    <property type="molecule type" value="Genomic_DNA"/>
</dbReference>
<dbReference type="AlphaFoldDB" id="A0A5J4RXS7"/>
<feature type="domain" description="Schlafen AlbA-2" evidence="1">
    <location>
        <begin position="19"/>
        <end position="139"/>
    </location>
</feature>
<dbReference type="Pfam" id="PF04326">
    <property type="entry name" value="SLFN_AlbA_2"/>
    <property type="match status" value="1"/>
</dbReference>
<dbReference type="InterPro" id="IPR007421">
    <property type="entry name" value="Schlafen_AlbA_2_dom"/>
</dbReference>
<dbReference type="PANTHER" id="PTHR30595:SF6">
    <property type="entry name" value="SCHLAFEN ALBA-2 DOMAIN-CONTAINING PROTEIN"/>
    <property type="match status" value="1"/>
</dbReference>
<organism evidence="2">
    <name type="scientific">termite gut metagenome</name>
    <dbReference type="NCBI Taxonomy" id="433724"/>
    <lineage>
        <taxon>unclassified sequences</taxon>
        <taxon>metagenomes</taxon>
        <taxon>organismal metagenomes</taxon>
    </lineage>
</organism>
<name>A0A5J4RXS7_9ZZZZ</name>
<reference evidence="2" key="1">
    <citation type="submission" date="2019-03" db="EMBL/GenBank/DDBJ databases">
        <title>Single cell metagenomics reveals metabolic interactions within the superorganism composed of flagellate Streblomastix strix and complex community of Bacteroidetes bacteria on its surface.</title>
        <authorList>
            <person name="Treitli S.C."/>
            <person name="Kolisko M."/>
            <person name="Husnik F."/>
            <person name="Keeling P."/>
            <person name="Hampl V."/>
        </authorList>
    </citation>
    <scope>NUCLEOTIDE SEQUENCE</scope>
    <source>
        <strain evidence="2">STM</strain>
    </source>
</reference>
<evidence type="ECO:0000259" key="1">
    <source>
        <dbReference type="Pfam" id="PF04326"/>
    </source>
</evidence>
<dbReference type="InterPro" id="IPR038461">
    <property type="entry name" value="Schlafen_AlbA_2_dom_sf"/>
</dbReference>
<evidence type="ECO:0000313" key="2">
    <source>
        <dbReference type="EMBL" id="KAA6337910.1"/>
    </source>
</evidence>
<dbReference type="PANTHER" id="PTHR30595">
    <property type="entry name" value="GLPR-RELATED TRANSCRIPTIONAL REPRESSOR"/>
    <property type="match status" value="1"/>
</dbReference>
<sequence length="394" mass="45918">MTNVDLMDLLHDLCSQQKENQWFEFKSNGIDHEQIGEYISAMSNGATLANQPFGYLVWGVEDGTHAIKGTTFTFADAKHGNQDLELWLRLYLDPKINFEIFEFDCEGKSIVMLRIPSAKSEPTNFQKKPFIRVGSNKTDLRKYSDWMRIIYNSQEDWSAKIIEKASVANLDPQALKVAREKFKEKNPNVPYFNQIDTWDDATFLDKARITIDRKITNTTLLLLGKPEATHYLLPAVAEITWKLDTEEKAYEHFTAPFLLTTTQVMQRIRNVQIRFYPDYELLATTVNKYDTKSILEAIHNCVAHQDYLLHSRIIVTEKIDKLIFTNAGNFFEGTPEEYCLGEKTPKHYRNPWLVNAMFNLGMIDRLGYGIHSLYLSQRNRFFHYPIISYPIRRK</sequence>
<proteinExistence type="predicted"/>
<dbReference type="Gene3D" id="3.30.950.30">
    <property type="entry name" value="Schlafen, AAA domain"/>
    <property type="match status" value="1"/>
</dbReference>
<dbReference type="InterPro" id="IPR038475">
    <property type="entry name" value="RecG_C_sf"/>
</dbReference>
<dbReference type="Gene3D" id="3.30.565.60">
    <property type="match status" value="1"/>
</dbReference>
<accession>A0A5J4RXS7</accession>
<comment type="caution">
    <text evidence="2">The sequence shown here is derived from an EMBL/GenBank/DDBJ whole genome shotgun (WGS) entry which is preliminary data.</text>
</comment>
<protein>
    <recommendedName>
        <fullName evidence="1">Schlafen AlbA-2 domain-containing protein</fullName>
    </recommendedName>
</protein>
<gene>
    <name evidence="2" type="ORF">EZS27_014038</name>
</gene>